<dbReference type="Pfam" id="PF03050">
    <property type="entry name" value="DDE_Tnp_IS66"/>
    <property type="match status" value="1"/>
</dbReference>
<protein>
    <recommendedName>
        <fullName evidence="1">Transposase IS66 central domain-containing protein</fullName>
    </recommendedName>
</protein>
<reference evidence="2 3" key="1">
    <citation type="submission" date="2016-10" db="EMBL/GenBank/DDBJ databases">
        <title>Comparative genomics of Pseudomonas syringae.</title>
        <authorList>
            <person name="Hulin M.T."/>
        </authorList>
    </citation>
    <scope>NUCLEOTIDE SEQUENCE [LARGE SCALE GENOMIC DNA]</scope>
    <source>
        <strain evidence="2 3">9643</strain>
    </source>
</reference>
<dbReference type="PANTHER" id="PTHR33678:SF1">
    <property type="entry name" value="BLL1576 PROTEIN"/>
    <property type="match status" value="1"/>
</dbReference>
<evidence type="ECO:0000259" key="1">
    <source>
        <dbReference type="Pfam" id="PF03050"/>
    </source>
</evidence>
<accession>A0ABD6VI47</accession>
<dbReference type="InterPro" id="IPR052344">
    <property type="entry name" value="Transposase-related"/>
</dbReference>
<evidence type="ECO:0000313" key="2">
    <source>
        <dbReference type="EMBL" id="POD72978.1"/>
    </source>
</evidence>
<sequence>MTNEDRWRIRQEKAAPILSALHTWMLAPRDLVPEGSAIAKALDYSLKRWAALTRYAEDGAVPIDNNAVENQIRPWATFELVVRWLVTQRQTCGSEHEFDPDGAHEWA</sequence>
<feature type="domain" description="Transposase IS66 central" evidence="1">
    <location>
        <begin position="3"/>
        <end position="77"/>
    </location>
</feature>
<comment type="caution">
    <text evidence="2">The sequence shown here is derived from an EMBL/GenBank/DDBJ whole genome shotgun (WGS) entry which is preliminary data.</text>
</comment>
<name>A0ABD6VI47_9PSED</name>
<dbReference type="Proteomes" id="UP000236998">
    <property type="component" value="Unassembled WGS sequence"/>
</dbReference>
<evidence type="ECO:0000313" key="3">
    <source>
        <dbReference type="Proteomes" id="UP000236998"/>
    </source>
</evidence>
<dbReference type="InterPro" id="IPR004291">
    <property type="entry name" value="Transposase_IS66_central"/>
</dbReference>
<dbReference type="AlphaFoldDB" id="A0ABD6VI47"/>
<organism evidence="2 3">
    <name type="scientific">Pseudomonas syringae group genomosp. 3</name>
    <dbReference type="NCBI Taxonomy" id="251701"/>
    <lineage>
        <taxon>Bacteria</taxon>
        <taxon>Pseudomonadati</taxon>
        <taxon>Pseudomonadota</taxon>
        <taxon>Gammaproteobacteria</taxon>
        <taxon>Pseudomonadales</taxon>
        <taxon>Pseudomonadaceae</taxon>
        <taxon>Pseudomonas</taxon>
    </lineage>
</organism>
<proteinExistence type="predicted"/>
<dbReference type="EMBL" id="MLET01000001">
    <property type="protein sequence ID" value="POD72978.1"/>
    <property type="molecule type" value="Genomic_DNA"/>
</dbReference>
<dbReference type="PANTHER" id="PTHR33678">
    <property type="entry name" value="BLL1576 PROTEIN"/>
    <property type="match status" value="1"/>
</dbReference>
<gene>
    <name evidence="2" type="ORF">BKM07_02420</name>
</gene>